<dbReference type="CDD" id="cd00022">
    <property type="entry name" value="BIR"/>
    <property type="match status" value="2"/>
</dbReference>
<dbReference type="Gene3D" id="3.30.40.10">
    <property type="entry name" value="Zinc/RING finger domain, C3HC4 (zinc finger)"/>
    <property type="match status" value="1"/>
</dbReference>
<dbReference type="InterPro" id="IPR050784">
    <property type="entry name" value="IAP"/>
</dbReference>
<accession>A0A6F9D8D1</accession>
<dbReference type="EMBL" id="LR783333">
    <property type="protein sequence ID" value="CAB3225622.1"/>
    <property type="molecule type" value="mRNA"/>
</dbReference>
<dbReference type="Gene3D" id="1.10.8.10">
    <property type="entry name" value="DNA helicase RuvA subunit, C-terminal domain"/>
    <property type="match status" value="1"/>
</dbReference>
<dbReference type="InterPro" id="IPR001370">
    <property type="entry name" value="BIR_rpt"/>
</dbReference>
<feature type="domain" description="RING-type" evidence="8">
    <location>
        <begin position="930"/>
        <end position="965"/>
    </location>
</feature>
<proteinExistence type="evidence at transcript level"/>
<dbReference type="PROSITE" id="PS50143">
    <property type="entry name" value="BIR_REPEAT_2"/>
    <property type="match status" value="3"/>
</dbReference>
<feature type="compositionally biased region" description="Low complexity" evidence="7">
    <location>
        <begin position="832"/>
        <end position="845"/>
    </location>
</feature>
<protein>
    <submittedName>
        <fullName evidence="9">ZF(RING)-14 zinc finger protein</fullName>
    </submittedName>
</protein>
<dbReference type="PROSITE" id="PS50089">
    <property type="entry name" value="ZF_RING_2"/>
    <property type="match status" value="1"/>
</dbReference>
<evidence type="ECO:0000256" key="4">
    <source>
        <dbReference type="ARBA" id="ARBA00022771"/>
    </source>
</evidence>
<keyword evidence="5" id="KW-0862">Zinc</keyword>
<evidence type="ECO:0000256" key="5">
    <source>
        <dbReference type="ARBA" id="ARBA00022833"/>
    </source>
</evidence>
<evidence type="ECO:0000256" key="1">
    <source>
        <dbReference type="ARBA" id="ARBA00006672"/>
    </source>
</evidence>
<dbReference type="Pfam" id="PF13920">
    <property type="entry name" value="zf-C3HC4_3"/>
    <property type="match status" value="1"/>
</dbReference>
<dbReference type="PANTHER" id="PTHR10044:SF139">
    <property type="entry name" value="DEATH-ASSOCIATED INHIBITOR OF APOPTOSIS 2"/>
    <property type="match status" value="1"/>
</dbReference>
<keyword evidence="4 6" id="KW-0863">Zinc-finger</keyword>
<dbReference type="Gene3D" id="1.10.1170.10">
    <property type="entry name" value="Inhibitor Of Apoptosis Protein (2mihbC-IAP-1), Chain A"/>
    <property type="match status" value="3"/>
</dbReference>
<dbReference type="Pfam" id="PF00653">
    <property type="entry name" value="BIR"/>
    <property type="match status" value="3"/>
</dbReference>
<dbReference type="PANTHER" id="PTHR10044">
    <property type="entry name" value="INHIBITOR OF APOPTOSIS"/>
    <property type="match status" value="1"/>
</dbReference>
<dbReference type="InterPro" id="IPR013083">
    <property type="entry name" value="Znf_RING/FYVE/PHD"/>
</dbReference>
<dbReference type="FunFam" id="1.10.1170.10:FF:000003">
    <property type="entry name" value="E3 ubiquitin-protein ligase XIAP"/>
    <property type="match status" value="1"/>
</dbReference>
<reference evidence="9" key="1">
    <citation type="submission" date="2020-04" db="EMBL/GenBank/DDBJ databases">
        <authorList>
            <person name="Neveu A P."/>
        </authorList>
    </citation>
    <scope>NUCLEOTIDE SEQUENCE</scope>
    <source>
        <tissue evidence="9">Whole embryo</tissue>
    </source>
</reference>
<dbReference type="SUPFAM" id="SSF57924">
    <property type="entry name" value="Inhibitor of apoptosis (IAP) repeat"/>
    <property type="match status" value="3"/>
</dbReference>
<dbReference type="GO" id="GO:0008270">
    <property type="term" value="F:zinc ion binding"/>
    <property type="evidence" value="ECO:0007669"/>
    <property type="project" value="UniProtKB-KW"/>
</dbReference>
<feature type="region of interest" description="Disordered" evidence="7">
    <location>
        <begin position="817"/>
        <end position="848"/>
    </location>
</feature>
<keyword evidence="3" id="KW-0479">Metal-binding</keyword>
<evidence type="ECO:0000256" key="6">
    <source>
        <dbReference type="PROSITE-ProRule" id="PRU00175"/>
    </source>
</evidence>
<dbReference type="InterPro" id="IPR001841">
    <property type="entry name" value="Znf_RING"/>
</dbReference>
<feature type="region of interest" description="Disordered" evidence="7">
    <location>
        <begin position="865"/>
        <end position="885"/>
    </location>
</feature>
<gene>
    <name evidence="9" type="primary">Birc3-003</name>
</gene>
<dbReference type="CDD" id="cd16510">
    <property type="entry name" value="RING-HC_IAPs"/>
    <property type="match status" value="1"/>
</dbReference>
<evidence type="ECO:0000259" key="8">
    <source>
        <dbReference type="PROSITE" id="PS50089"/>
    </source>
</evidence>
<evidence type="ECO:0000256" key="7">
    <source>
        <dbReference type="SAM" id="MobiDB-lite"/>
    </source>
</evidence>
<dbReference type="CDD" id="cd14321">
    <property type="entry name" value="UBA_IAPs"/>
    <property type="match status" value="1"/>
</dbReference>
<feature type="region of interest" description="Disordered" evidence="7">
    <location>
        <begin position="738"/>
        <end position="763"/>
    </location>
</feature>
<evidence type="ECO:0000256" key="3">
    <source>
        <dbReference type="ARBA" id="ARBA00022723"/>
    </source>
</evidence>
<organism evidence="9">
    <name type="scientific">Phallusia mammillata</name>
    <dbReference type="NCBI Taxonomy" id="59560"/>
    <lineage>
        <taxon>Eukaryota</taxon>
        <taxon>Metazoa</taxon>
        <taxon>Chordata</taxon>
        <taxon>Tunicata</taxon>
        <taxon>Ascidiacea</taxon>
        <taxon>Phlebobranchia</taxon>
        <taxon>Ascidiidae</taxon>
        <taxon>Phallusia</taxon>
    </lineage>
</organism>
<dbReference type="GO" id="GO:0005634">
    <property type="term" value="C:nucleus"/>
    <property type="evidence" value="ECO:0007669"/>
    <property type="project" value="TreeGrafter"/>
</dbReference>
<sequence length="979" mass="111521">MCISQSKVRIEEVHKAGTTFSVYVKNNLKVLKLSNKKLQVSGSSLSKPIKNFSSNNNIQLSSHNEGPNKKIDLENLLTVAHQHYNASQVFLVMYFSLSMIRTLSQIVTLYSQVYLPFQCYLYFVLNVFPFKGSQKKCEEKSVAILDSQSDKLCLSEISLSVCCVTKEQLNLISKKILSTLDSFCDHENVLQIQIASSLLRYAKITYNVEFGSVKKNQKNSNRICLLLNHNAYPDERIKRTSAKCFELEMDMPEKNIQQSYSLILLNISERCEEFEFSCFKTTHVERIIFVLRQLLHEIEKPTGWLGDLNFPNKRTKTSHKSKIHFDPESNVRVTSGISRENNTLNKLLSPPNEDVRREIFRMSTFARLPQTIRINAQQYAKAGFHYLGVSDKVQCFACENIMENLTPQMDPFLLRMHRTTCKFTRKEDSCGNVPLHPEADSGFVRRQPSAGEILMNRNQASAPPTLLSNEILNRPVVAPPSSIQTATVVNTSNAPAPIPPPVHSVPLMRHMANIIDPDHERFLRQLDLCQEVERVRSFTAAWPRDTLPSPRRMASAGWFYLGNLDRTQCFSCGGVLRNWTLMDNPAVEHLSHFPSCAMAQGCEPRNVPEVSEPPLPPVSTRALTAEERIGLREMFPCEFPSTPHMAQIDNRLATFVNWLYTRATPRMIAEAGFFSLGVRDRVKCFYCNGGLQNWRRNDDAWEQHAKWYPTCEYVLQNKGVEYVHSVVARYPDIDRPVPRSQGLDVAPRSTVNPPVQTQEVRQPSRSVLEEAMDSEVASAIVGMGFDVDVVRQVMQIRIDQQGDPYTSAAELLDAVVSHEQTSQNEEERRPAESAPAPSTASRSTSLQFPTEDFQQQEEDIYQSSMEQIQEEGRDVPESMPSASSFHSVDIVSGSHENQENQNLDMEEDEHVDEATRLQQRLEELTSERLCKVCLDRRADMVFIPCNHICCCMECTRALRFCPVCRVRIEKGIRTFSRNY</sequence>
<feature type="compositionally biased region" description="Polar residues" evidence="7">
    <location>
        <begin position="749"/>
        <end position="763"/>
    </location>
</feature>
<feature type="region of interest" description="Disordered" evidence="7">
    <location>
        <begin position="895"/>
        <end position="914"/>
    </location>
</feature>
<evidence type="ECO:0000256" key="2">
    <source>
        <dbReference type="ARBA" id="ARBA00022703"/>
    </source>
</evidence>
<dbReference type="GO" id="GO:0006915">
    <property type="term" value="P:apoptotic process"/>
    <property type="evidence" value="ECO:0007669"/>
    <property type="project" value="UniProtKB-KW"/>
</dbReference>
<dbReference type="AlphaFoldDB" id="A0A6F9D8D1"/>
<dbReference type="FunFam" id="1.10.1170.10:FF:000002">
    <property type="entry name" value="Baculoviral IAP repeat containing 7"/>
    <property type="match status" value="1"/>
</dbReference>
<dbReference type="SMART" id="SM00238">
    <property type="entry name" value="BIR"/>
    <property type="match status" value="3"/>
</dbReference>
<name>A0A6F9D8D1_9ASCI</name>
<dbReference type="GO" id="GO:0005737">
    <property type="term" value="C:cytoplasm"/>
    <property type="evidence" value="ECO:0007669"/>
    <property type="project" value="TreeGrafter"/>
</dbReference>
<comment type="similarity">
    <text evidence="1">Belongs to the IAP family.</text>
</comment>
<evidence type="ECO:0000313" key="9">
    <source>
        <dbReference type="EMBL" id="CAB3225622.1"/>
    </source>
</evidence>
<keyword evidence="2" id="KW-0053">Apoptosis</keyword>